<dbReference type="InterPro" id="IPR010982">
    <property type="entry name" value="Lambda_DNA-bd_dom_sf"/>
</dbReference>
<evidence type="ECO:0000313" key="2">
    <source>
        <dbReference type="EMBL" id="MBM9509799.1"/>
    </source>
</evidence>
<dbReference type="Gene3D" id="1.25.40.10">
    <property type="entry name" value="Tetratricopeptide repeat domain"/>
    <property type="match status" value="1"/>
</dbReference>
<organism evidence="2 3">
    <name type="scientific">Actinacidiphila acididurans</name>
    <dbReference type="NCBI Taxonomy" id="2784346"/>
    <lineage>
        <taxon>Bacteria</taxon>
        <taxon>Bacillati</taxon>
        <taxon>Actinomycetota</taxon>
        <taxon>Actinomycetes</taxon>
        <taxon>Kitasatosporales</taxon>
        <taxon>Streptomycetaceae</taxon>
        <taxon>Actinacidiphila</taxon>
    </lineage>
</organism>
<dbReference type="PROSITE" id="PS50943">
    <property type="entry name" value="HTH_CROC1"/>
    <property type="match status" value="1"/>
</dbReference>
<protein>
    <submittedName>
        <fullName evidence="2">Helix-turn-helix transcriptional regulator</fullName>
    </submittedName>
</protein>
<dbReference type="RefSeq" id="WP_205363274.1">
    <property type="nucleotide sequence ID" value="NZ_JADKYB010000028.1"/>
</dbReference>
<dbReference type="SUPFAM" id="SSF47413">
    <property type="entry name" value="lambda repressor-like DNA-binding domains"/>
    <property type="match status" value="1"/>
</dbReference>
<dbReference type="SUPFAM" id="SSF48452">
    <property type="entry name" value="TPR-like"/>
    <property type="match status" value="1"/>
</dbReference>
<dbReference type="SMART" id="SM00028">
    <property type="entry name" value="TPR"/>
    <property type="match status" value="2"/>
</dbReference>
<accession>A0ABS2U2J0</accession>
<dbReference type="EMBL" id="JADKYB010000028">
    <property type="protein sequence ID" value="MBM9509799.1"/>
    <property type="molecule type" value="Genomic_DNA"/>
</dbReference>
<proteinExistence type="predicted"/>
<evidence type="ECO:0000259" key="1">
    <source>
        <dbReference type="PROSITE" id="PS50943"/>
    </source>
</evidence>
<dbReference type="CDD" id="cd00093">
    <property type="entry name" value="HTH_XRE"/>
    <property type="match status" value="1"/>
</dbReference>
<dbReference type="InterPro" id="IPR011990">
    <property type="entry name" value="TPR-like_helical_dom_sf"/>
</dbReference>
<keyword evidence="3" id="KW-1185">Reference proteome</keyword>
<evidence type="ECO:0000313" key="3">
    <source>
        <dbReference type="Proteomes" id="UP000749040"/>
    </source>
</evidence>
<sequence length="431" mass="47645">MEFWQDDRLREALASWHMGQVFYAYRVHPWHARVVSQETLAGWLGLTQAQLSRIESGTAPQDLGKLMSWAHSLRIPGNLLWFKLRREPLPMQPTPERTEQAARKVLLDMITPGGDWLPLSNDAPEYGVSGLSGMSLQATGEHLLRTFLHLDDELGGDSLYVPLTKYVARMAVSVKANPRDGLAAYGQLNQMVGWLSLDANKHAHAKRYFATAIEVGHEVGDPGLVASALGYMSLQETYRGRSQPARSLAQMAFAVTTDRLTPLIKTVIGARLARAHASLGDEECLRVLDAVQADFAQEGRDEEPPYVTYGDAVEVAAQRGACYLDLGMTDEAITALSEALDLLSTRAPNRARDRVHYLSRLAKCYILDGEVERACQIGHDALALSQTIGSARITERLGELDTALAPYRQLPYVQEFKELFRLVTSEGTVAS</sequence>
<dbReference type="InterPro" id="IPR019734">
    <property type="entry name" value="TPR_rpt"/>
</dbReference>
<reference evidence="2 3" key="1">
    <citation type="submission" date="2021-01" db="EMBL/GenBank/DDBJ databases">
        <title>Streptomyces acididurans sp. nov., isolated from a peat swamp forest soil.</title>
        <authorList>
            <person name="Chantavorakit T."/>
            <person name="Duangmal K."/>
        </authorList>
    </citation>
    <scope>NUCLEOTIDE SEQUENCE [LARGE SCALE GENOMIC DNA]</scope>
    <source>
        <strain evidence="2 3">KK5PA1</strain>
    </source>
</reference>
<feature type="domain" description="HTH cro/C1-type" evidence="1">
    <location>
        <begin position="36"/>
        <end position="80"/>
    </location>
</feature>
<gene>
    <name evidence="2" type="ORF">ITX44_35635</name>
</gene>
<comment type="caution">
    <text evidence="2">The sequence shown here is derived from an EMBL/GenBank/DDBJ whole genome shotgun (WGS) entry which is preliminary data.</text>
</comment>
<dbReference type="Proteomes" id="UP000749040">
    <property type="component" value="Unassembled WGS sequence"/>
</dbReference>
<name>A0ABS2U2J0_9ACTN</name>
<dbReference type="InterPro" id="IPR001387">
    <property type="entry name" value="Cro/C1-type_HTH"/>
</dbReference>